<evidence type="ECO:0000256" key="1">
    <source>
        <dbReference type="SAM" id="MobiDB-lite"/>
    </source>
</evidence>
<sequence>MRRFLVMGVCLLVAQESLGYGVVRRRPKQPYIPPPAPPQDKGILGTQYYPASHNCSSLQNFRSTDVHQVHHSHKEQPHSQVTHHVTPIVHTHLHHQPPVEVLRTTKTIYQPPDIVHRTIDYEHHDHVTTHYPGFTRSHVDYYPVKGTHTHTQSVDDNILTNRKALEVHHDDAHYQQHQHHHHHHHHDSHAHFGRVPTGNAVVTSYFNFPGSGRSDSAFQAPAPNRKVDYRPPRTHQLPAYSPLQAQSIEDNDDDDDESPAPQQRPLVSQRPRPPIYERINSPPTAHRVAHVPYYTGHASQNNGPVVFPPPPSARVSDTVTPQKYLTNSLGSPARRRPEPLQLNEKESDTDNDGRDSKNDNEDDNVAPKNLTPIFLKSPSFDRSSYPEFDVEELGRQPDQRLQNFNGQILQNVDKLAQDLSKSLKAFKSPSFNKLSYPEFDRNKVQELGRQTDQRLQNFSGQIPQNVNKLARDLNKSPRDFKSPSFDKLSYPELEVQELGQQTDQRLQNSNKQIPPNVNKLVQDLSKSSEDFSTFPTDVFKTRPSSNKLSNVEHDLKSATQEYPDFARPLRYSFEQVPTASLRYNTA</sequence>
<comment type="caution">
    <text evidence="3">The sequence shown here is derived from an EMBL/GenBank/DDBJ whole genome shotgun (WGS) entry which is preliminary data.</text>
</comment>
<keyword evidence="2" id="KW-0732">Signal</keyword>
<evidence type="ECO:0000313" key="3">
    <source>
        <dbReference type="EMBL" id="OQR69045.1"/>
    </source>
</evidence>
<dbReference type="InParanoid" id="A0A1V9X627"/>
<organism evidence="3 4">
    <name type="scientific">Tropilaelaps mercedesae</name>
    <dbReference type="NCBI Taxonomy" id="418985"/>
    <lineage>
        <taxon>Eukaryota</taxon>
        <taxon>Metazoa</taxon>
        <taxon>Ecdysozoa</taxon>
        <taxon>Arthropoda</taxon>
        <taxon>Chelicerata</taxon>
        <taxon>Arachnida</taxon>
        <taxon>Acari</taxon>
        <taxon>Parasitiformes</taxon>
        <taxon>Mesostigmata</taxon>
        <taxon>Gamasina</taxon>
        <taxon>Dermanyssoidea</taxon>
        <taxon>Laelapidae</taxon>
        <taxon>Tropilaelaps</taxon>
    </lineage>
</organism>
<evidence type="ECO:0000313" key="4">
    <source>
        <dbReference type="Proteomes" id="UP000192247"/>
    </source>
</evidence>
<keyword evidence="4" id="KW-1185">Reference proteome</keyword>
<proteinExistence type="predicted"/>
<feature type="chain" id="PRO_5012099496" evidence="2">
    <location>
        <begin position="20"/>
        <end position="586"/>
    </location>
</feature>
<dbReference type="OrthoDB" id="6515113at2759"/>
<feature type="region of interest" description="Disordered" evidence="1">
    <location>
        <begin position="212"/>
        <end position="284"/>
    </location>
</feature>
<dbReference type="AlphaFoldDB" id="A0A1V9X627"/>
<accession>A0A1V9X627</accession>
<gene>
    <name evidence="3" type="ORF">BIW11_12510</name>
</gene>
<feature type="region of interest" description="Disordered" evidence="1">
    <location>
        <begin position="323"/>
        <end position="377"/>
    </location>
</feature>
<evidence type="ECO:0000256" key="2">
    <source>
        <dbReference type="SAM" id="SignalP"/>
    </source>
</evidence>
<feature type="compositionally biased region" description="Basic residues" evidence="1">
    <location>
        <begin position="176"/>
        <end position="192"/>
    </location>
</feature>
<feature type="compositionally biased region" description="Basic and acidic residues" evidence="1">
    <location>
        <begin position="335"/>
        <end position="359"/>
    </location>
</feature>
<feature type="compositionally biased region" description="Acidic residues" evidence="1">
    <location>
        <begin position="249"/>
        <end position="258"/>
    </location>
</feature>
<name>A0A1V9X627_9ACAR</name>
<dbReference type="Proteomes" id="UP000192247">
    <property type="component" value="Unassembled WGS sequence"/>
</dbReference>
<feature type="region of interest" description="Disordered" evidence="1">
    <location>
        <begin position="172"/>
        <end position="195"/>
    </location>
</feature>
<protein>
    <submittedName>
        <fullName evidence="3">Uncharacterized protein</fullName>
    </submittedName>
</protein>
<feature type="signal peptide" evidence="2">
    <location>
        <begin position="1"/>
        <end position="19"/>
    </location>
</feature>
<reference evidence="3 4" key="1">
    <citation type="journal article" date="2017" name="Gigascience">
        <title>Draft genome of the honey bee ectoparasitic mite, Tropilaelaps mercedesae, is shaped by the parasitic life history.</title>
        <authorList>
            <person name="Dong X."/>
            <person name="Armstrong S.D."/>
            <person name="Xia D."/>
            <person name="Makepeace B.L."/>
            <person name="Darby A.C."/>
            <person name="Kadowaki T."/>
        </authorList>
    </citation>
    <scope>NUCLEOTIDE SEQUENCE [LARGE SCALE GENOMIC DNA]</scope>
    <source>
        <strain evidence="3">Wuxi-XJTLU</strain>
    </source>
</reference>
<dbReference type="EMBL" id="MNPL01022390">
    <property type="protein sequence ID" value="OQR69045.1"/>
    <property type="molecule type" value="Genomic_DNA"/>
</dbReference>